<dbReference type="PANTHER" id="PTHR36842">
    <property type="entry name" value="PROTEIN TOLB HOMOLOG"/>
    <property type="match status" value="1"/>
</dbReference>
<dbReference type="Gene3D" id="2.130.10.10">
    <property type="entry name" value="YVTN repeat-like/Quinoprotein amine dehydrogenase"/>
    <property type="match status" value="1"/>
</dbReference>
<dbReference type="InterPro" id="IPR036388">
    <property type="entry name" value="WH-like_DNA-bd_sf"/>
</dbReference>
<accession>A0ABN8UMA8</accession>
<dbReference type="InterPro" id="IPR011042">
    <property type="entry name" value="6-blade_b-propeller_TolB-like"/>
</dbReference>
<dbReference type="SMART" id="SM00862">
    <property type="entry name" value="Trans_reg_C"/>
    <property type="match status" value="1"/>
</dbReference>
<protein>
    <submittedName>
        <fullName evidence="4">Tol-Pal system protein TolB</fullName>
    </submittedName>
</protein>
<dbReference type="EMBL" id="CAMAPD010000005">
    <property type="protein sequence ID" value="CAH9056097.1"/>
    <property type="molecule type" value="Genomic_DNA"/>
</dbReference>
<comment type="caution">
    <text evidence="4">The sequence shown here is derived from an EMBL/GenBank/DDBJ whole genome shotgun (WGS) entry which is preliminary data.</text>
</comment>
<dbReference type="InterPro" id="IPR015943">
    <property type="entry name" value="WD40/YVTN_repeat-like_dom_sf"/>
</dbReference>
<proteinExistence type="predicted"/>
<dbReference type="SUPFAM" id="SSF82171">
    <property type="entry name" value="DPP6 N-terminal domain-like"/>
    <property type="match status" value="1"/>
</dbReference>
<evidence type="ECO:0000313" key="4">
    <source>
        <dbReference type="EMBL" id="CAH9056097.1"/>
    </source>
</evidence>
<dbReference type="CDD" id="cd00383">
    <property type="entry name" value="trans_reg_C"/>
    <property type="match status" value="1"/>
</dbReference>
<dbReference type="InterPro" id="IPR016032">
    <property type="entry name" value="Sig_transdc_resp-reg_C-effctor"/>
</dbReference>
<dbReference type="PROSITE" id="PS51755">
    <property type="entry name" value="OMPR_PHOB"/>
    <property type="match status" value="1"/>
</dbReference>
<dbReference type="Pfam" id="PF02897">
    <property type="entry name" value="Peptidase_S9_N"/>
    <property type="match status" value="1"/>
</dbReference>
<reference evidence="4 5" key="1">
    <citation type="submission" date="2022-07" db="EMBL/GenBank/DDBJ databases">
        <authorList>
            <person name="Criscuolo A."/>
        </authorList>
    </citation>
    <scope>NUCLEOTIDE SEQUENCE [LARGE SCALE GENOMIC DNA]</scope>
    <source>
        <strain evidence="5">CIP 111951</strain>
    </source>
</reference>
<feature type="DNA-binding region" description="OmpR/PhoB-type" evidence="2">
    <location>
        <begin position="6"/>
        <end position="104"/>
    </location>
</feature>
<organism evidence="4 5">
    <name type="scientific">Pseudoalteromonas holothuriae</name>
    <dbReference type="NCBI Taxonomy" id="2963714"/>
    <lineage>
        <taxon>Bacteria</taxon>
        <taxon>Pseudomonadati</taxon>
        <taxon>Pseudomonadota</taxon>
        <taxon>Gammaproteobacteria</taxon>
        <taxon>Alteromonadales</taxon>
        <taxon>Pseudoalteromonadaceae</taxon>
        <taxon>Pseudoalteromonas</taxon>
    </lineage>
</organism>
<dbReference type="Proteomes" id="UP001152485">
    <property type="component" value="Unassembled WGS sequence"/>
</dbReference>
<gene>
    <name evidence="4" type="primary">tolB_4</name>
    <name evidence="4" type="ORF">PSECIP111951_01392</name>
</gene>
<dbReference type="Pfam" id="PF00486">
    <property type="entry name" value="Trans_reg_C"/>
    <property type="match status" value="1"/>
</dbReference>
<feature type="domain" description="OmpR/PhoB-type" evidence="3">
    <location>
        <begin position="6"/>
        <end position="104"/>
    </location>
</feature>
<dbReference type="Gene3D" id="1.10.10.10">
    <property type="entry name" value="Winged helix-like DNA-binding domain superfamily/Winged helix DNA-binding domain"/>
    <property type="match status" value="1"/>
</dbReference>
<dbReference type="InterPro" id="IPR023302">
    <property type="entry name" value="Pept_S9A_N"/>
</dbReference>
<dbReference type="InterPro" id="IPR001867">
    <property type="entry name" value="OmpR/PhoB-type_DNA-bd"/>
</dbReference>
<dbReference type="PANTHER" id="PTHR36842:SF1">
    <property type="entry name" value="PROTEIN TOLB"/>
    <property type="match status" value="1"/>
</dbReference>
<dbReference type="SUPFAM" id="SSF46894">
    <property type="entry name" value="C-terminal effector domain of the bipartite response regulators"/>
    <property type="match status" value="1"/>
</dbReference>
<evidence type="ECO:0000256" key="1">
    <source>
        <dbReference type="ARBA" id="ARBA00023125"/>
    </source>
</evidence>
<keyword evidence="1 2" id="KW-0238">DNA-binding</keyword>
<evidence type="ECO:0000313" key="5">
    <source>
        <dbReference type="Proteomes" id="UP001152485"/>
    </source>
</evidence>
<dbReference type="Gene3D" id="2.120.10.30">
    <property type="entry name" value="TolB, C-terminal domain"/>
    <property type="match status" value="1"/>
</dbReference>
<sequence>MVDNLNKRFLINEILVDFDSLSVQVGGSKRSIEVKHAELLRLLIINKGQVVTREVILNTVWPGTIVSDNSVSQLVVQLRKLLGDNPSDPKIIKTVPRLGYQCIAQIEKAPTLLEQIEEISRGRGVQFALIGFTVGLLVSVFTKFAVELWQSKTQQSYLSATRITSSPGAEVFIRFSPDGKYLAYSYLAEGADQFDLAVYDLETKITHTIKSSGYSEESASWSSDGNWLIYSRSDPFSCEVRALNIKGPVETWRLARDNLLDSCNSAQDSAPWLEYQAGHFITKAWDKHGAYLQSVHISIDDELMRVIGKKPLPFRDITHYQVKHQSLLYQSKEQGIYFSELNNLKQTENMTTRVSKQAYSAISQGRALGTVVVAKQNIELWESHDKQTLYSGFGTISELDVNAVASVSAHTEGVAEVNFYQLEINESVVSAQKQLTSPARMDLIATLSQDGASFIYASVGAENRNAQQFELWHKHAFMPTSSLLGTLPLGEVPALLLLSPSGDYLAVMSKSNKVFLVSAFTKEVKKIIDNFAQIANLHWSKDGKVLNYQAKLSQMQSWQRWQFNLSQGRSEQYMQSVVERELVLAERNLSFTDYQAQVRDYLVNKLDSQFDVEQLRVSLSLYQPAVYRDGVYFVLKRGHQLILYRYLTHESKLELIQPIGLHLYSGISELQVLSSYDGTKVIFNRINNYESDIVLLQY</sequence>
<dbReference type="RefSeq" id="WP_261592558.1">
    <property type="nucleotide sequence ID" value="NZ_CAMAPD010000005.1"/>
</dbReference>
<evidence type="ECO:0000256" key="2">
    <source>
        <dbReference type="PROSITE-ProRule" id="PRU01091"/>
    </source>
</evidence>
<name>A0ABN8UMA8_9GAMM</name>
<evidence type="ECO:0000259" key="3">
    <source>
        <dbReference type="PROSITE" id="PS51755"/>
    </source>
</evidence>